<organism evidence="1 2">
    <name type="scientific">Seminavis robusta</name>
    <dbReference type="NCBI Taxonomy" id="568900"/>
    <lineage>
        <taxon>Eukaryota</taxon>
        <taxon>Sar</taxon>
        <taxon>Stramenopiles</taxon>
        <taxon>Ochrophyta</taxon>
        <taxon>Bacillariophyta</taxon>
        <taxon>Bacillariophyceae</taxon>
        <taxon>Bacillariophycidae</taxon>
        <taxon>Naviculales</taxon>
        <taxon>Naviculaceae</taxon>
        <taxon>Seminavis</taxon>
    </lineage>
</organism>
<dbReference type="EMBL" id="CAICTM010002064">
    <property type="protein sequence ID" value="CAB9527768.1"/>
    <property type="molecule type" value="Genomic_DNA"/>
</dbReference>
<name>A0A9N8HUF6_9STRA</name>
<protein>
    <submittedName>
        <fullName evidence="1">Uncharacterized protein</fullName>
    </submittedName>
</protein>
<dbReference type="AlphaFoldDB" id="A0A9N8HUF6"/>
<gene>
    <name evidence="1" type="ORF">SEMRO_2066_G313240.1</name>
</gene>
<proteinExistence type="predicted"/>
<evidence type="ECO:0000313" key="2">
    <source>
        <dbReference type="Proteomes" id="UP001153069"/>
    </source>
</evidence>
<sequence length="414" mass="46843">MAPPTAVAAAWAALYGRDAGIVNRCLGHLTPSAVDDLTVALTKEINANSISNDETQSIYRTIGEASLRRLTYRCMDKFQSNHRLATQEIMQEALQSHVLPEHLKQELVTKYGQYKDEAPPQSWYEALEQLQQKAKGDKAQLWRLILDHPMTAYVPVQCQECGHVIPDDTTCQTTDQQVGLVELEPTGEELELRAGWYRGPRKAVRFQITCTQCGHVSYWYRSGHPRVILNPHKWGRLCGEQEDLRSALAYYLDIPLRLVVPLDWDHIWSEYGNHPVDSSSTTGTGTDPNIITWQVEDDSARNFACRLDEGIGSWTRVLAIHPNPTLCQDVTNAYLSCQKDGGRAEDQHDNNMPRYRQTIQSAREDPTGAMTQSRTLHGFVLEKGQLLTDDNQVTSILQHAANDHAHGNKDWWQF</sequence>
<keyword evidence="2" id="KW-1185">Reference proteome</keyword>
<evidence type="ECO:0000313" key="1">
    <source>
        <dbReference type="EMBL" id="CAB9527768.1"/>
    </source>
</evidence>
<accession>A0A9N8HUF6</accession>
<comment type="caution">
    <text evidence="1">The sequence shown here is derived from an EMBL/GenBank/DDBJ whole genome shotgun (WGS) entry which is preliminary data.</text>
</comment>
<dbReference type="Proteomes" id="UP001153069">
    <property type="component" value="Unassembled WGS sequence"/>
</dbReference>
<dbReference type="OrthoDB" id="52276at2759"/>
<reference evidence="1" key="1">
    <citation type="submission" date="2020-06" db="EMBL/GenBank/DDBJ databases">
        <authorList>
            <consortium name="Plant Systems Biology data submission"/>
        </authorList>
    </citation>
    <scope>NUCLEOTIDE SEQUENCE</scope>
    <source>
        <strain evidence="1">D6</strain>
    </source>
</reference>